<dbReference type="InterPro" id="IPR032710">
    <property type="entry name" value="NTF2-like_dom_sf"/>
</dbReference>
<keyword evidence="3" id="KW-1185">Reference proteome</keyword>
<dbReference type="InterPro" id="IPR004378">
    <property type="entry name" value="F420H2_quin_Rdtase"/>
</dbReference>
<protein>
    <submittedName>
        <fullName evidence="2">Nitroreductase/quinone reductase family protein</fullName>
    </submittedName>
</protein>
<dbReference type="InterPro" id="IPR012349">
    <property type="entry name" value="Split_barrel_FMN-bd"/>
</dbReference>
<dbReference type="EMBL" id="CP088295">
    <property type="protein sequence ID" value="UUY04408.1"/>
    <property type="molecule type" value="Genomic_DNA"/>
</dbReference>
<proteinExistence type="predicted"/>
<accession>A0ABY5PIB6</accession>
<dbReference type="Gene3D" id="2.30.110.10">
    <property type="entry name" value="Electron Transport, Fmn-binding Protein, Chain A"/>
    <property type="match status" value="1"/>
</dbReference>
<reference evidence="3" key="1">
    <citation type="submission" date="2021-11" db="EMBL/GenBank/DDBJ databases">
        <title>Cultivation dependent microbiological survey of springs from the worlds oldest radium mine currently devoted to the extraction of radon-saturated water.</title>
        <authorList>
            <person name="Kapinusova G."/>
            <person name="Smrhova T."/>
            <person name="Strejcek M."/>
            <person name="Suman J."/>
            <person name="Jani K."/>
            <person name="Pajer P."/>
            <person name="Uhlik O."/>
        </authorList>
    </citation>
    <scope>NUCLEOTIDE SEQUENCE [LARGE SCALE GENOMIC DNA]</scope>
    <source>
        <strain evidence="3">J379</strain>
    </source>
</reference>
<evidence type="ECO:0000259" key="1">
    <source>
        <dbReference type="Pfam" id="PF12680"/>
    </source>
</evidence>
<feature type="domain" description="SnoaL-like" evidence="1">
    <location>
        <begin position="162"/>
        <end position="261"/>
    </location>
</feature>
<dbReference type="InterPro" id="IPR037401">
    <property type="entry name" value="SnoaL-like"/>
</dbReference>
<dbReference type="Gene3D" id="3.10.450.50">
    <property type="match status" value="1"/>
</dbReference>
<dbReference type="Proteomes" id="UP001058860">
    <property type="component" value="Chromosome"/>
</dbReference>
<sequence>MPHQLDTWLYQGGRPNRVARLLNGLWSRLAAAGRSPEQLYSLEVRGRRSGRRLAFPVVVADHEAERYLVAMLGRRANWVANVRAAGGRAVLRHGGREDVLLEEVDPAARGPILRRYLQLAPGARPHIPVDPEAPPAAFEAVAADYPVFLIRPAADAMTPTLQAVLDAFNAHDVDAILAFFTEDCTFDTPRGDRLVGKQEVRKGFQARFDGIPDIHCGDDRHWSCGDRGVSEWTIRGTQVSGEPIEVRGCDLFEFTDGKVSRKDSFWKIID</sequence>
<evidence type="ECO:0000313" key="2">
    <source>
        <dbReference type="EMBL" id="UUY04408.1"/>
    </source>
</evidence>
<gene>
    <name evidence="2" type="ORF">LRS13_02430</name>
</gene>
<dbReference type="Pfam" id="PF04075">
    <property type="entry name" value="F420H2_quin_red"/>
    <property type="match status" value="1"/>
</dbReference>
<organism evidence="2 3">
    <name type="scientific">Svornostia abyssi</name>
    <dbReference type="NCBI Taxonomy" id="2898438"/>
    <lineage>
        <taxon>Bacteria</taxon>
        <taxon>Bacillati</taxon>
        <taxon>Actinomycetota</taxon>
        <taxon>Thermoleophilia</taxon>
        <taxon>Solirubrobacterales</taxon>
        <taxon>Baekduiaceae</taxon>
        <taxon>Svornostia</taxon>
    </lineage>
</organism>
<name>A0ABY5PIB6_9ACTN</name>
<dbReference type="Pfam" id="PF12680">
    <property type="entry name" value="SnoaL_2"/>
    <property type="match status" value="1"/>
</dbReference>
<dbReference type="SUPFAM" id="SSF54427">
    <property type="entry name" value="NTF2-like"/>
    <property type="match status" value="1"/>
</dbReference>
<dbReference type="RefSeq" id="WP_353864894.1">
    <property type="nucleotide sequence ID" value="NZ_CP088295.1"/>
</dbReference>
<evidence type="ECO:0000313" key="3">
    <source>
        <dbReference type="Proteomes" id="UP001058860"/>
    </source>
</evidence>